<dbReference type="Proteomes" id="UP001597327">
    <property type="component" value="Unassembled WGS sequence"/>
</dbReference>
<feature type="transmembrane region" description="Helical" evidence="1">
    <location>
        <begin position="20"/>
        <end position="40"/>
    </location>
</feature>
<evidence type="ECO:0000313" key="3">
    <source>
        <dbReference type="Proteomes" id="UP001597327"/>
    </source>
</evidence>
<accession>A0ABW4K3P5</accession>
<name>A0ABW4K3P5_9HYPH</name>
<comment type="caution">
    <text evidence="2">The sequence shown here is derived from an EMBL/GenBank/DDBJ whole genome shotgun (WGS) entry which is preliminary data.</text>
</comment>
<dbReference type="EMBL" id="JBHUFA010000016">
    <property type="protein sequence ID" value="MFD1697568.1"/>
    <property type="molecule type" value="Genomic_DNA"/>
</dbReference>
<keyword evidence="1" id="KW-1133">Transmembrane helix</keyword>
<keyword evidence="3" id="KW-1185">Reference proteome</keyword>
<dbReference type="InterPro" id="IPR018666">
    <property type="entry name" value="DUF2125"/>
</dbReference>
<reference evidence="3" key="1">
    <citation type="journal article" date="2019" name="Int. J. Syst. Evol. Microbiol.">
        <title>The Global Catalogue of Microorganisms (GCM) 10K type strain sequencing project: providing services to taxonomists for standard genome sequencing and annotation.</title>
        <authorList>
            <consortium name="The Broad Institute Genomics Platform"/>
            <consortium name="The Broad Institute Genome Sequencing Center for Infectious Disease"/>
            <person name="Wu L."/>
            <person name="Ma J."/>
        </authorList>
    </citation>
    <scope>NUCLEOTIDE SEQUENCE [LARGE SCALE GENOMIC DNA]</scope>
    <source>
        <strain evidence="3">JCM 3369</strain>
    </source>
</reference>
<evidence type="ECO:0000313" key="2">
    <source>
        <dbReference type="EMBL" id="MFD1697568.1"/>
    </source>
</evidence>
<keyword evidence="1" id="KW-0472">Membrane</keyword>
<protein>
    <submittedName>
        <fullName evidence="2">DUF2125 domain-containing protein</fullName>
    </submittedName>
</protein>
<proteinExistence type="predicted"/>
<gene>
    <name evidence="2" type="ORF">ACFSC7_18775</name>
</gene>
<dbReference type="Pfam" id="PF09898">
    <property type="entry name" value="DUF2125"/>
    <property type="match status" value="1"/>
</dbReference>
<organism evidence="2 3">
    <name type="scientific">Roseibium aestuarii</name>
    <dbReference type="NCBI Taxonomy" id="2600299"/>
    <lineage>
        <taxon>Bacteria</taxon>
        <taxon>Pseudomonadati</taxon>
        <taxon>Pseudomonadota</taxon>
        <taxon>Alphaproteobacteria</taxon>
        <taxon>Hyphomicrobiales</taxon>
        <taxon>Stappiaceae</taxon>
        <taxon>Roseibium</taxon>
    </lineage>
</organism>
<evidence type="ECO:0000256" key="1">
    <source>
        <dbReference type="SAM" id="Phobius"/>
    </source>
</evidence>
<sequence>MSQTPPHAASPRSPRRRSYLLLAAAVLVVVAGWSIGWFVLRDTFATQLDRLLARLADRGQVITCHDREIAGFPFRYELSCSRLEMIDGAGRSVQVAGFRSVALVYKPWHVIAEINAPGLLRLPQAGVEGILGWETARASVMTRLDRITDLDVVLEAPEARDWSLFDLKQDSMRADEAQLHLRITGEADQDLDAAASVTALSLPLLPAALEGLTASVAAHVPSGSDLARGVPLKALLARSPDGVKLRHVKIRAALGELSADLTGDLVIDRDGLLNGAMTLSTDDVTRFVAVLGEIWPDIRVNASMIAALAVAMGKQNADGPEPRVELPVRLDKGGLTIGILPLGIIPPLAP</sequence>
<keyword evidence="1" id="KW-0812">Transmembrane</keyword>
<dbReference type="RefSeq" id="WP_188318905.1">
    <property type="nucleotide sequence ID" value="NZ_JBHUFA010000016.1"/>
</dbReference>